<evidence type="ECO:0000259" key="2">
    <source>
        <dbReference type="Pfam" id="PF13843"/>
    </source>
</evidence>
<keyword evidence="4" id="KW-1185">Reference proteome</keyword>
<reference evidence="3" key="1">
    <citation type="submission" date="2025-08" db="UniProtKB">
        <authorList>
            <consortium name="Ensembl"/>
        </authorList>
    </citation>
    <scope>IDENTIFICATION</scope>
</reference>
<dbReference type="InParanoid" id="A0A3Q3G5T7"/>
<proteinExistence type="predicted"/>
<feature type="compositionally biased region" description="Acidic residues" evidence="1">
    <location>
        <begin position="10"/>
        <end position="23"/>
    </location>
</feature>
<feature type="region of interest" description="Disordered" evidence="1">
    <location>
        <begin position="1"/>
        <end position="52"/>
    </location>
</feature>
<evidence type="ECO:0000256" key="1">
    <source>
        <dbReference type="SAM" id="MobiDB-lite"/>
    </source>
</evidence>
<dbReference type="AlphaFoldDB" id="A0A3Q3G5T7"/>
<evidence type="ECO:0000313" key="3">
    <source>
        <dbReference type="Ensembl" id="ENSLBEP00000028167.1"/>
    </source>
</evidence>
<dbReference type="InterPro" id="IPR029526">
    <property type="entry name" value="PGBD"/>
</dbReference>
<organism evidence="3 4">
    <name type="scientific">Labrus bergylta</name>
    <name type="common">ballan wrasse</name>
    <dbReference type="NCBI Taxonomy" id="56723"/>
    <lineage>
        <taxon>Eukaryota</taxon>
        <taxon>Metazoa</taxon>
        <taxon>Chordata</taxon>
        <taxon>Craniata</taxon>
        <taxon>Vertebrata</taxon>
        <taxon>Euteleostomi</taxon>
        <taxon>Actinopterygii</taxon>
        <taxon>Neopterygii</taxon>
        <taxon>Teleostei</taxon>
        <taxon>Neoteleostei</taxon>
        <taxon>Acanthomorphata</taxon>
        <taxon>Eupercaria</taxon>
        <taxon>Labriformes</taxon>
        <taxon>Labridae</taxon>
        <taxon>Labrus</taxon>
    </lineage>
</organism>
<protein>
    <submittedName>
        <fullName evidence="3">Si:ch211-255f4.7</fullName>
    </submittedName>
</protein>
<feature type="compositionally biased region" description="Polar residues" evidence="1">
    <location>
        <begin position="39"/>
        <end position="52"/>
    </location>
</feature>
<accession>A0A3Q3G5T7</accession>
<feature type="domain" description="PiggyBac transposable element-derived protein" evidence="2">
    <location>
        <begin position="97"/>
        <end position="460"/>
    </location>
</feature>
<dbReference type="PANTHER" id="PTHR47272:SF2">
    <property type="entry name" value="PIGGYBAC TRANSPOSABLE ELEMENT-DERIVED PROTEIN 3-LIKE"/>
    <property type="match status" value="1"/>
</dbReference>
<evidence type="ECO:0000313" key="4">
    <source>
        <dbReference type="Proteomes" id="UP000261660"/>
    </source>
</evidence>
<dbReference type="GeneTree" id="ENSGT00940000166049"/>
<dbReference type="Pfam" id="PF13843">
    <property type="entry name" value="DDE_Tnp_1_7"/>
    <property type="match status" value="1"/>
</dbReference>
<dbReference type="Proteomes" id="UP000261660">
    <property type="component" value="Unplaced"/>
</dbReference>
<name>A0A3Q3G5T7_9LABR</name>
<sequence length="566" mass="64122">MLNAIVGDNSDVEDMSDEDDDPGVEQLSSEDPIPPYSPESDQQSCDDSNAESQLHLHASKRHSDGDRECWDSAPFIPDLVQFEAADKRLHEREDWQPLDYVEQYIDTELITRIAKCTNAMSAGHSGGSLHSDTNEIFHFFGASILLSCVPYPEVRIFWSSALRISAICDKFPLERFLELSQHLKVVVDDYIFSDQRREDKFWKIRPFMDRILKGCWRQVRPEYVLITEQIIPFKGACPFRQHVPLKPQALGMRTFVLASPDGIVLDFEVYQGANAHRSSQAQDTEGLGLAALVIKRLAKDLQPGTKLYCDCFFTTVKAVDQMLKKKVYLTGPVMESRVNKALKKLPSNLHMKQDRRCASAVATRSDGKVCVVKWYDNKPNLMLSAAHAEQPGDTIQQWSRKDKQYLTVTRPSIVREYQSKMSGVELLNKVMANYPMTLRTQKWTIQILMHLTDLALANSWLLYCADHTEQGTQREDLMQYIDFRVAVALAFLAKGETPQVTPVPHVSAGTTSVTHLPEMVTLKNAAWCRATGCTEKSCVRCVTCDAFLCLKPERNCYAVFHTGRQV</sequence>
<reference evidence="3" key="2">
    <citation type="submission" date="2025-09" db="UniProtKB">
        <authorList>
            <consortium name="Ensembl"/>
        </authorList>
    </citation>
    <scope>IDENTIFICATION</scope>
</reference>
<dbReference type="STRING" id="56723.ENSLBEP00000028167"/>
<dbReference type="Ensembl" id="ENSLBET00000029500.1">
    <property type="protein sequence ID" value="ENSLBEP00000028167.1"/>
    <property type="gene ID" value="ENSLBEG00000021350.1"/>
</dbReference>
<dbReference type="PANTHER" id="PTHR47272">
    <property type="entry name" value="DDE_TNP_1_7 DOMAIN-CONTAINING PROTEIN"/>
    <property type="match status" value="1"/>
</dbReference>